<dbReference type="EMBL" id="JANPWB010000005">
    <property type="protein sequence ID" value="KAJ1188393.1"/>
    <property type="molecule type" value="Genomic_DNA"/>
</dbReference>
<organism evidence="2 3">
    <name type="scientific">Pleurodeles waltl</name>
    <name type="common">Iberian ribbed newt</name>
    <dbReference type="NCBI Taxonomy" id="8319"/>
    <lineage>
        <taxon>Eukaryota</taxon>
        <taxon>Metazoa</taxon>
        <taxon>Chordata</taxon>
        <taxon>Craniata</taxon>
        <taxon>Vertebrata</taxon>
        <taxon>Euteleostomi</taxon>
        <taxon>Amphibia</taxon>
        <taxon>Batrachia</taxon>
        <taxon>Caudata</taxon>
        <taxon>Salamandroidea</taxon>
        <taxon>Salamandridae</taxon>
        <taxon>Pleurodelinae</taxon>
        <taxon>Pleurodeles</taxon>
    </lineage>
</organism>
<name>A0AAV7UL30_PLEWA</name>
<sequence>MGLPGGSLRPEGPSKQAGSRLEPPEAARHRAARLGNPVRRRVMTTSAITPAGSYFKRRVFQAIPRTRAITPAGGYFKRSVFQAIPRARVKRVQVAVVTTLALLDTHARGGTLVAVGRRCARVTRLKMSMC</sequence>
<gene>
    <name evidence="2" type="ORF">NDU88_005154</name>
</gene>
<evidence type="ECO:0000313" key="3">
    <source>
        <dbReference type="Proteomes" id="UP001066276"/>
    </source>
</evidence>
<evidence type="ECO:0000256" key="1">
    <source>
        <dbReference type="SAM" id="MobiDB-lite"/>
    </source>
</evidence>
<comment type="caution">
    <text evidence="2">The sequence shown here is derived from an EMBL/GenBank/DDBJ whole genome shotgun (WGS) entry which is preliminary data.</text>
</comment>
<proteinExistence type="predicted"/>
<keyword evidence="3" id="KW-1185">Reference proteome</keyword>
<reference evidence="2" key="1">
    <citation type="journal article" date="2022" name="bioRxiv">
        <title>Sequencing and chromosome-scale assembly of the giantPleurodeles waltlgenome.</title>
        <authorList>
            <person name="Brown T."/>
            <person name="Elewa A."/>
            <person name="Iarovenko S."/>
            <person name="Subramanian E."/>
            <person name="Araus A.J."/>
            <person name="Petzold A."/>
            <person name="Susuki M."/>
            <person name="Suzuki K.-i.T."/>
            <person name="Hayashi T."/>
            <person name="Toyoda A."/>
            <person name="Oliveira C."/>
            <person name="Osipova E."/>
            <person name="Leigh N.D."/>
            <person name="Simon A."/>
            <person name="Yun M.H."/>
        </authorList>
    </citation>
    <scope>NUCLEOTIDE SEQUENCE</scope>
    <source>
        <strain evidence="2">20211129_DDA</strain>
        <tissue evidence="2">Liver</tissue>
    </source>
</reference>
<protein>
    <submittedName>
        <fullName evidence="2">Uncharacterized protein</fullName>
    </submittedName>
</protein>
<feature type="region of interest" description="Disordered" evidence="1">
    <location>
        <begin position="1"/>
        <end position="37"/>
    </location>
</feature>
<dbReference type="Proteomes" id="UP001066276">
    <property type="component" value="Chromosome 3_1"/>
</dbReference>
<dbReference type="AlphaFoldDB" id="A0AAV7UL30"/>
<evidence type="ECO:0000313" key="2">
    <source>
        <dbReference type="EMBL" id="KAJ1188393.1"/>
    </source>
</evidence>
<accession>A0AAV7UL30</accession>